<organism evidence="14 15">
    <name type="scientific">Koleobacter methoxysyntrophicus</name>
    <dbReference type="NCBI Taxonomy" id="2751313"/>
    <lineage>
        <taxon>Bacteria</taxon>
        <taxon>Bacillati</taxon>
        <taxon>Bacillota</taxon>
        <taxon>Clostridia</taxon>
        <taxon>Koleobacterales</taxon>
        <taxon>Koleobacteraceae</taxon>
        <taxon>Koleobacter</taxon>
    </lineage>
</organism>
<dbReference type="FunFam" id="1.20.970.10:FF:000002">
    <property type="entry name" value="Pyrimidine-nucleoside phosphorylase"/>
    <property type="match status" value="1"/>
</dbReference>
<evidence type="ECO:0000256" key="8">
    <source>
        <dbReference type="ARBA" id="ARBA00022676"/>
    </source>
</evidence>
<evidence type="ECO:0000256" key="6">
    <source>
        <dbReference type="ARBA" id="ARBA00011889"/>
    </source>
</evidence>
<evidence type="ECO:0000256" key="4">
    <source>
        <dbReference type="ARBA" id="ARBA00006915"/>
    </source>
</evidence>
<dbReference type="FunFam" id="3.40.1030.10:FF:000003">
    <property type="entry name" value="Pyrimidine-nucleoside phosphorylase"/>
    <property type="match status" value="1"/>
</dbReference>
<dbReference type="KEGG" id="kme:H0A61_00065"/>
<dbReference type="RefSeq" id="WP_206708005.1">
    <property type="nucleotide sequence ID" value="NZ_CP059066.1"/>
</dbReference>
<keyword evidence="9 14" id="KW-0808">Transferase</keyword>
<dbReference type="PIRSF" id="PIRSF000478">
    <property type="entry name" value="TP_PyNP"/>
    <property type="match status" value="1"/>
</dbReference>
<dbReference type="EMBL" id="CP059066">
    <property type="protein sequence ID" value="QSQ07749.1"/>
    <property type="molecule type" value="Genomic_DNA"/>
</dbReference>
<name>A0A8A0RJM6_9FIRM</name>
<dbReference type="NCBIfam" id="NF004490">
    <property type="entry name" value="PRK05820.1"/>
    <property type="match status" value="1"/>
</dbReference>
<dbReference type="Pfam" id="PF00591">
    <property type="entry name" value="Glycos_transf_3"/>
    <property type="match status" value="1"/>
</dbReference>
<evidence type="ECO:0000313" key="15">
    <source>
        <dbReference type="Proteomes" id="UP000662904"/>
    </source>
</evidence>
<dbReference type="InterPro" id="IPR017459">
    <property type="entry name" value="Glycosyl_Trfase_fam3_N_dom"/>
</dbReference>
<keyword evidence="15" id="KW-1185">Reference proteome</keyword>
<reference evidence="14" key="1">
    <citation type="submission" date="2020-07" db="EMBL/GenBank/DDBJ databases">
        <title>Koleobacter methoxysyntrophicus gen. nov., sp. nov., a novel anaerobic bacterium isolated from deep subsurface oil field and proposal of Koleobacterales ord. nov. in the phylum Firmicutes.</title>
        <authorList>
            <person name="Sakamoto S."/>
            <person name="Tamaki H."/>
        </authorList>
    </citation>
    <scope>NUCLEOTIDE SEQUENCE</scope>
    <source>
        <strain evidence="14">NRmbB1</strain>
    </source>
</reference>
<dbReference type="Pfam" id="PF02885">
    <property type="entry name" value="Glycos_trans_3N"/>
    <property type="match status" value="1"/>
</dbReference>
<evidence type="ECO:0000313" key="14">
    <source>
        <dbReference type="EMBL" id="QSQ07749.1"/>
    </source>
</evidence>
<evidence type="ECO:0000256" key="1">
    <source>
        <dbReference type="ARBA" id="ARBA00001066"/>
    </source>
</evidence>
<keyword evidence="10" id="KW-0479">Metal-binding</keyword>
<dbReference type="Pfam" id="PF07831">
    <property type="entry name" value="PYNP_C"/>
    <property type="match status" value="1"/>
</dbReference>
<dbReference type="SUPFAM" id="SSF47648">
    <property type="entry name" value="Nucleoside phosphorylase/phosphoribosyltransferase N-terminal domain"/>
    <property type="match status" value="1"/>
</dbReference>
<dbReference type="NCBIfam" id="TIGR02644">
    <property type="entry name" value="Y_phosphoryl"/>
    <property type="match status" value="1"/>
</dbReference>
<dbReference type="InterPro" id="IPR036320">
    <property type="entry name" value="Glycosyl_Trfase_fam3_N_dom_sf"/>
</dbReference>
<dbReference type="PANTHER" id="PTHR10515">
    <property type="entry name" value="THYMIDINE PHOSPHORYLASE"/>
    <property type="match status" value="1"/>
</dbReference>
<dbReference type="Proteomes" id="UP000662904">
    <property type="component" value="Chromosome"/>
</dbReference>
<dbReference type="InterPro" id="IPR000312">
    <property type="entry name" value="Glycosyl_Trfase_fam3"/>
</dbReference>
<proteinExistence type="inferred from homology"/>
<evidence type="ECO:0000256" key="9">
    <source>
        <dbReference type="ARBA" id="ARBA00022679"/>
    </source>
</evidence>
<evidence type="ECO:0000256" key="3">
    <source>
        <dbReference type="ARBA" id="ARBA00003877"/>
    </source>
</evidence>
<dbReference type="InterPro" id="IPR017872">
    <property type="entry name" value="Pyrmidine_PPase_CS"/>
</dbReference>
<dbReference type="GO" id="GO:0004645">
    <property type="term" value="F:1,4-alpha-oligoglucan phosphorylase activity"/>
    <property type="evidence" value="ECO:0007669"/>
    <property type="project" value="InterPro"/>
</dbReference>
<sequence>MRMYDIIARKRDGRELTSPEIEFFVEGYTRGNIPDYQASALLMAVFINGMNERETADLTMAMARSGEQVDLSGIEGIKVDKHSTGGVGDTTTLVLMPLVSSCGVPMAKMSGRGLGHTGGTIDKLESIPGFRTELTMEEFISNVNRIKAAIMGQTYNIAPADGKLYALRDVTATIESIPLIASSIMSKKIAAGADAILLDVKVGSGAFMKDLKGGEELAKSMVKIGNNLGRKTVAFITDMNQPLGSSVGNSLEVREAIMTLKGRGSEALREICLSFGAHMLVMAGIARDTAAARSILEGNLNSGKALAKMKEIIETQGGNPHVVDNPDLLPLSREIVEFKAPKTGYIQRIEAEYIGKAALYLGAGREKKGDRVDPSVGLVLKKRLGDRVEQGETIADIYVNGGKGLKEAINILEMALHISEGKPDSLPPLIYKTIEN</sequence>
<comment type="catalytic activity">
    <reaction evidence="11">
        <text>uridine + phosphate = alpha-D-ribose 1-phosphate + uracil</text>
        <dbReference type="Rhea" id="RHEA:24388"/>
        <dbReference type="ChEBI" id="CHEBI:16704"/>
        <dbReference type="ChEBI" id="CHEBI:17568"/>
        <dbReference type="ChEBI" id="CHEBI:43474"/>
        <dbReference type="ChEBI" id="CHEBI:57720"/>
        <dbReference type="EC" id="2.4.2.2"/>
    </reaction>
</comment>
<dbReference type="GO" id="GO:0005829">
    <property type="term" value="C:cytosol"/>
    <property type="evidence" value="ECO:0007669"/>
    <property type="project" value="TreeGrafter"/>
</dbReference>
<dbReference type="EC" id="2.4.2.2" evidence="6"/>
<accession>A0A8A0RJM6</accession>
<feature type="domain" description="Pyrimidine nucleoside phosphorylase C-terminal" evidence="13">
    <location>
        <begin position="345"/>
        <end position="419"/>
    </location>
</feature>
<dbReference type="InterPro" id="IPR035902">
    <property type="entry name" value="Nuc_phospho_transferase"/>
</dbReference>
<comment type="subunit">
    <text evidence="5">Homodimer.</text>
</comment>
<dbReference type="InterPro" id="IPR018090">
    <property type="entry name" value="Pyrmidine_PPas_bac/euk"/>
</dbReference>
<dbReference type="Gene3D" id="3.40.1030.10">
    <property type="entry name" value="Nucleoside phosphorylase/phosphoribosyltransferase catalytic domain"/>
    <property type="match status" value="1"/>
</dbReference>
<dbReference type="GO" id="GO:0046872">
    <property type="term" value="F:metal ion binding"/>
    <property type="evidence" value="ECO:0007669"/>
    <property type="project" value="UniProtKB-KW"/>
</dbReference>
<dbReference type="SUPFAM" id="SSF54680">
    <property type="entry name" value="Pyrimidine nucleoside phosphorylase C-terminal domain"/>
    <property type="match status" value="1"/>
</dbReference>
<dbReference type="InterPro" id="IPR013102">
    <property type="entry name" value="PYNP_C"/>
</dbReference>
<dbReference type="NCBIfam" id="NF004747">
    <property type="entry name" value="PRK06078.1"/>
    <property type="match status" value="1"/>
</dbReference>
<dbReference type="GO" id="GO:0006213">
    <property type="term" value="P:pyrimidine nucleoside metabolic process"/>
    <property type="evidence" value="ECO:0007669"/>
    <property type="project" value="InterPro"/>
</dbReference>
<dbReference type="SMART" id="SM00941">
    <property type="entry name" value="PYNP_C"/>
    <property type="match status" value="1"/>
</dbReference>
<dbReference type="Gene3D" id="3.90.1170.30">
    <property type="entry name" value="Pyrimidine nucleoside phosphorylase-like, C-terminal domain"/>
    <property type="match status" value="1"/>
</dbReference>
<comment type="catalytic activity">
    <reaction evidence="12">
        <text>thymidine + phosphate = 2-deoxy-alpha-D-ribose 1-phosphate + thymine</text>
        <dbReference type="Rhea" id="RHEA:16037"/>
        <dbReference type="ChEBI" id="CHEBI:17748"/>
        <dbReference type="ChEBI" id="CHEBI:17821"/>
        <dbReference type="ChEBI" id="CHEBI:43474"/>
        <dbReference type="ChEBI" id="CHEBI:57259"/>
        <dbReference type="EC" id="2.4.2.2"/>
    </reaction>
</comment>
<evidence type="ECO:0000256" key="10">
    <source>
        <dbReference type="ARBA" id="ARBA00022723"/>
    </source>
</evidence>
<dbReference type="InterPro" id="IPR000053">
    <property type="entry name" value="Thymidine/pyrmidine_PPase"/>
</dbReference>
<dbReference type="InterPro" id="IPR036566">
    <property type="entry name" value="PYNP-like_C_sf"/>
</dbReference>
<dbReference type="SUPFAM" id="SSF52418">
    <property type="entry name" value="Nucleoside phosphorylase/phosphoribosyltransferase catalytic domain"/>
    <property type="match status" value="1"/>
</dbReference>
<dbReference type="Gene3D" id="1.20.970.10">
    <property type="entry name" value="Transferase, Pyrimidine Nucleoside Phosphorylase, Chain C"/>
    <property type="match status" value="1"/>
</dbReference>
<evidence type="ECO:0000256" key="12">
    <source>
        <dbReference type="ARBA" id="ARBA00048525"/>
    </source>
</evidence>
<protein>
    <recommendedName>
        <fullName evidence="7">Pyrimidine-nucleoside phosphorylase</fullName>
        <ecNumber evidence="6">2.4.2.2</ecNumber>
    </recommendedName>
</protein>
<evidence type="ECO:0000256" key="7">
    <source>
        <dbReference type="ARBA" id="ARBA00014680"/>
    </source>
</evidence>
<keyword evidence="8 14" id="KW-0328">Glycosyltransferase</keyword>
<dbReference type="AlphaFoldDB" id="A0A8A0RJM6"/>
<dbReference type="GO" id="GO:0006206">
    <property type="term" value="P:pyrimidine nucleobase metabolic process"/>
    <property type="evidence" value="ECO:0007669"/>
    <property type="project" value="InterPro"/>
</dbReference>
<dbReference type="PANTHER" id="PTHR10515:SF0">
    <property type="entry name" value="THYMIDINE PHOSPHORYLASE"/>
    <property type="match status" value="1"/>
</dbReference>
<evidence type="ECO:0000256" key="5">
    <source>
        <dbReference type="ARBA" id="ARBA00011738"/>
    </source>
</evidence>
<comment type="cofactor">
    <cofactor evidence="2">
        <name>K(+)</name>
        <dbReference type="ChEBI" id="CHEBI:29103"/>
    </cofactor>
</comment>
<evidence type="ECO:0000256" key="2">
    <source>
        <dbReference type="ARBA" id="ARBA00001958"/>
    </source>
</evidence>
<evidence type="ECO:0000259" key="13">
    <source>
        <dbReference type="SMART" id="SM00941"/>
    </source>
</evidence>
<dbReference type="PROSITE" id="PS00647">
    <property type="entry name" value="THYMID_PHOSPHORYLASE"/>
    <property type="match status" value="1"/>
</dbReference>
<gene>
    <name evidence="14" type="primary">pdp</name>
    <name evidence="14" type="ORF">H0A61_00065</name>
</gene>
<comment type="similarity">
    <text evidence="4">Belongs to the thymidine/pyrimidine-nucleoside phosphorylase family.</text>
</comment>
<evidence type="ECO:0000256" key="11">
    <source>
        <dbReference type="ARBA" id="ARBA00048453"/>
    </source>
</evidence>
<comment type="function">
    <text evidence="3">Catalyzes phosphorolysis of the pyrimidine nucleosides uridine, thymidine and 2'-deoxyuridine with the formation of the corresponding pyrimidine base and ribose-1-phosphate.</text>
</comment>
<dbReference type="GO" id="GO:0009032">
    <property type="term" value="F:thymidine phosphorylase activity"/>
    <property type="evidence" value="ECO:0007669"/>
    <property type="project" value="TreeGrafter"/>
</dbReference>
<comment type="catalytic activity">
    <reaction evidence="1">
        <text>2'-deoxyuridine + phosphate = 2-deoxy-alpha-D-ribose 1-phosphate + uracil</text>
        <dbReference type="Rhea" id="RHEA:22824"/>
        <dbReference type="ChEBI" id="CHEBI:16450"/>
        <dbReference type="ChEBI" id="CHEBI:17568"/>
        <dbReference type="ChEBI" id="CHEBI:43474"/>
        <dbReference type="ChEBI" id="CHEBI:57259"/>
        <dbReference type="EC" id="2.4.2.2"/>
    </reaction>
</comment>